<evidence type="ECO:0000313" key="2">
    <source>
        <dbReference type="EMBL" id="ADD08451.1"/>
    </source>
</evidence>
<dbReference type="EMBL" id="CP001941">
    <property type="protein sequence ID" value="ADD08451.1"/>
    <property type="molecule type" value="Genomic_DNA"/>
</dbReference>
<dbReference type="GO" id="GO:0004175">
    <property type="term" value="F:endopeptidase activity"/>
    <property type="evidence" value="ECO:0007669"/>
    <property type="project" value="UniProtKB-ARBA"/>
</dbReference>
<accession>B5I9S0</accession>
<evidence type="ECO:0000259" key="1">
    <source>
        <dbReference type="Pfam" id="PF02517"/>
    </source>
</evidence>
<dbReference type="InterPro" id="IPR003675">
    <property type="entry name" value="Rce1/LyrA-like_dom"/>
</dbReference>
<name>B5I9S0_ACIB4</name>
<sequence length="366" mass="41798">MASVLHSIKELISFITTILIIIILFIIFGYMAYSIFYVAPFIYDSNFLIPIYIVIPFPILVTFLGGLAAYGWYIFLAIAVSISGIFMVFYGIIPYFKDFFSHPFAYRKNPFQELSELYSLNIFFSLLVVYLMYILGYVPYTPPGLEKMPVWAQMLSFLHASVYEELIVRTVFLGIPVFLVYLLKGEKISPIRIFGGYGKITSVEAVFIVISAGIFAAAHVPAWNLWKVIPTFVGGLVLGYLYIRYGIYASIMLHFLTDFISVPMAMHREYQFLFGLLMIILAIAGAVFFISYSIRVINYLSRNKKKETKIEKRKYQPTSWTNLVCPNCGGTLFQYVDKDTVRCLKCGSVIKIESSETEEGNKEEII</sequence>
<dbReference type="HOGENOM" id="CLU_749251_0_0_2"/>
<dbReference type="eggNOG" id="arCOG05363">
    <property type="taxonomic scope" value="Archaea"/>
</dbReference>
<dbReference type="OrthoDB" id="364596at2157"/>
<evidence type="ECO:0000313" key="3">
    <source>
        <dbReference type="Proteomes" id="UP000001400"/>
    </source>
</evidence>
<dbReference type="STRING" id="439481.Aboo_0640"/>
<keyword evidence="3" id="KW-1185">Reference proteome</keyword>
<reference evidence="2" key="1">
    <citation type="submission" date="2010-02" db="EMBL/GenBank/DDBJ databases">
        <title>Complete sequence of Aciduliprofundum boonei T469.</title>
        <authorList>
            <consortium name="US DOE Joint Genome Institute"/>
            <person name="Lucas S."/>
            <person name="Copeland A."/>
            <person name="Lapidus A."/>
            <person name="Cheng J.-F."/>
            <person name="Bruce D."/>
            <person name="Goodwin L."/>
            <person name="Pitluck S."/>
            <person name="Saunders E."/>
            <person name="Detter J.C."/>
            <person name="Han C."/>
            <person name="Tapia R."/>
            <person name="Land M."/>
            <person name="Hauser L."/>
            <person name="Kyrpides N."/>
            <person name="Mikhailova N."/>
            <person name="Flores G."/>
            <person name="Reysenbach A.-L."/>
            <person name="Woyke T."/>
        </authorList>
    </citation>
    <scope>NUCLEOTIDE SEQUENCE</scope>
    <source>
        <strain evidence="2">T469</strain>
    </source>
</reference>
<dbReference type="KEGG" id="abi:Aboo_0640"/>
<organism evidence="2 3">
    <name type="scientific">Aciduliprofundum boonei (strain DSM 19572 / T469)</name>
    <dbReference type="NCBI Taxonomy" id="439481"/>
    <lineage>
        <taxon>Archaea</taxon>
        <taxon>Methanobacteriati</taxon>
        <taxon>Thermoplasmatota</taxon>
        <taxon>DHVE2 group</taxon>
        <taxon>Candidatus Aciduliprofundum</taxon>
    </lineage>
</organism>
<feature type="domain" description="CAAX prenyl protease 2/Lysostaphin resistance protein A-like" evidence="1">
    <location>
        <begin position="149"/>
        <end position="260"/>
    </location>
</feature>
<dbReference type="GeneID" id="8827586"/>
<gene>
    <name evidence="2" type="ordered locus">Aboo_0640</name>
</gene>
<dbReference type="Pfam" id="PF02517">
    <property type="entry name" value="Rce1-like"/>
    <property type="match status" value="1"/>
</dbReference>
<dbReference type="GO" id="GO:0080120">
    <property type="term" value="P:CAAX-box protein maturation"/>
    <property type="evidence" value="ECO:0007669"/>
    <property type="project" value="UniProtKB-ARBA"/>
</dbReference>
<protein>
    <submittedName>
        <fullName evidence="2">Abortive infection protein</fullName>
    </submittedName>
</protein>
<dbReference type="RefSeq" id="WP_008082281.1">
    <property type="nucleotide sequence ID" value="NC_013926.1"/>
</dbReference>
<proteinExistence type="predicted"/>
<dbReference type="AlphaFoldDB" id="B5I9S0"/>
<dbReference type="Proteomes" id="UP000001400">
    <property type="component" value="Chromosome"/>
</dbReference>